<evidence type="ECO:0000256" key="1">
    <source>
        <dbReference type="ARBA" id="ARBA00022679"/>
    </source>
</evidence>
<keyword evidence="6" id="KW-0812">Transmembrane</keyword>
<keyword evidence="1" id="KW-0808">Transferase</keyword>
<feature type="region of interest" description="Disordered" evidence="5">
    <location>
        <begin position="360"/>
        <end position="383"/>
    </location>
</feature>
<dbReference type="InterPro" id="IPR036890">
    <property type="entry name" value="HATPase_C_sf"/>
</dbReference>
<dbReference type="InterPro" id="IPR050482">
    <property type="entry name" value="Sensor_HK_TwoCompSys"/>
</dbReference>
<proteinExistence type="predicted"/>
<dbReference type="Gene3D" id="3.30.565.10">
    <property type="entry name" value="Histidine kinase-like ATPase, C-terminal domain"/>
    <property type="match status" value="1"/>
</dbReference>
<keyword evidence="6" id="KW-0472">Membrane</keyword>
<feature type="transmembrane region" description="Helical" evidence="6">
    <location>
        <begin position="116"/>
        <end position="135"/>
    </location>
</feature>
<dbReference type="Proteomes" id="UP000198877">
    <property type="component" value="Unassembled WGS sequence"/>
</dbReference>
<protein>
    <submittedName>
        <fullName evidence="8">Two-component system, NarL family, sensor histidine kinase DesK</fullName>
    </submittedName>
</protein>
<feature type="transmembrane region" description="Helical" evidence="6">
    <location>
        <begin position="147"/>
        <end position="165"/>
    </location>
</feature>
<dbReference type="GO" id="GO:0000155">
    <property type="term" value="F:phosphorelay sensor kinase activity"/>
    <property type="evidence" value="ECO:0007669"/>
    <property type="project" value="InterPro"/>
</dbReference>
<feature type="domain" description="Signal transduction histidine kinase subgroup 3 dimerisation and phosphoacceptor" evidence="7">
    <location>
        <begin position="190"/>
        <end position="253"/>
    </location>
</feature>
<accession>A0A1I6G559</accession>
<keyword evidence="2 8" id="KW-0418">Kinase</keyword>
<keyword evidence="4" id="KW-0175">Coiled coil</keyword>
<dbReference type="GO" id="GO:0016020">
    <property type="term" value="C:membrane"/>
    <property type="evidence" value="ECO:0007669"/>
    <property type="project" value="InterPro"/>
</dbReference>
<evidence type="ECO:0000256" key="2">
    <source>
        <dbReference type="ARBA" id="ARBA00022777"/>
    </source>
</evidence>
<keyword evidence="3" id="KW-0902">Two-component regulatory system</keyword>
<dbReference type="GO" id="GO:0046983">
    <property type="term" value="F:protein dimerization activity"/>
    <property type="evidence" value="ECO:0007669"/>
    <property type="project" value="InterPro"/>
</dbReference>
<dbReference type="PANTHER" id="PTHR24421">
    <property type="entry name" value="NITRATE/NITRITE SENSOR PROTEIN NARX-RELATED"/>
    <property type="match status" value="1"/>
</dbReference>
<dbReference type="EMBL" id="FOYR01000001">
    <property type="protein sequence ID" value="SFR37271.1"/>
    <property type="molecule type" value="Genomic_DNA"/>
</dbReference>
<organism evidence="8 9">
    <name type="scientific">Microbacterium azadirachtae</name>
    <dbReference type="NCBI Taxonomy" id="582680"/>
    <lineage>
        <taxon>Bacteria</taxon>
        <taxon>Bacillati</taxon>
        <taxon>Actinomycetota</taxon>
        <taxon>Actinomycetes</taxon>
        <taxon>Micrococcales</taxon>
        <taxon>Microbacteriaceae</taxon>
        <taxon>Microbacterium</taxon>
    </lineage>
</organism>
<dbReference type="RefSeq" id="WP_139168254.1">
    <property type="nucleotide sequence ID" value="NZ_FNUN01000001.1"/>
</dbReference>
<feature type="coiled-coil region" evidence="4">
    <location>
        <begin position="171"/>
        <end position="198"/>
    </location>
</feature>
<dbReference type="AlphaFoldDB" id="A0A1I6G559"/>
<evidence type="ECO:0000313" key="8">
    <source>
        <dbReference type="EMBL" id="SFR37271.1"/>
    </source>
</evidence>
<gene>
    <name evidence="8" type="ORF">SAMN04488591_0764</name>
</gene>
<dbReference type="Pfam" id="PF07730">
    <property type="entry name" value="HisKA_3"/>
    <property type="match status" value="1"/>
</dbReference>
<dbReference type="InterPro" id="IPR011712">
    <property type="entry name" value="Sig_transdc_His_kin_sub3_dim/P"/>
</dbReference>
<name>A0A1I6G559_9MICO</name>
<sequence>MTQAGRALTDSGTRRRIRHATILTVTVAVLPLGVLAVAVTSTSWWDGVVVALGLLAPVFLLLRWTPEGYPDGSILALVSSAASWGVNAALGGSPIAVFALSLAGAMILPRLPRHRVIAFIGLCAAAAAIGALAFITVPFTPATAAKYLLVPAAVTAFIYIVLALVERYTIILLSLERAKQAEAELAVAQERIRFAGDLHDIQGHTLHVIKLKTALARRLTHSSPDAANNELDEVQRLIAETITRTQDLVHAQRRLNIASELENAKNLLEATGITVTITTTNPIGDPENALLAQVLRETTTNILRHAHSTRATITIDTDRIEVINDGAETGPLPALGGLDTLRHRLQEAGGALDVARHAGRFRTTATAPATHPTPPLPRSERDR</sequence>
<feature type="transmembrane region" description="Helical" evidence="6">
    <location>
        <begin position="44"/>
        <end position="62"/>
    </location>
</feature>
<reference evidence="9" key="1">
    <citation type="submission" date="2016-10" db="EMBL/GenBank/DDBJ databases">
        <authorList>
            <person name="Varghese N."/>
            <person name="Submissions S."/>
        </authorList>
    </citation>
    <scope>NUCLEOTIDE SEQUENCE [LARGE SCALE GENOMIC DNA]</scope>
    <source>
        <strain evidence="9">CL127</strain>
    </source>
</reference>
<evidence type="ECO:0000256" key="3">
    <source>
        <dbReference type="ARBA" id="ARBA00023012"/>
    </source>
</evidence>
<evidence type="ECO:0000259" key="7">
    <source>
        <dbReference type="Pfam" id="PF07730"/>
    </source>
</evidence>
<evidence type="ECO:0000256" key="4">
    <source>
        <dbReference type="SAM" id="Coils"/>
    </source>
</evidence>
<dbReference type="PANTHER" id="PTHR24421:SF63">
    <property type="entry name" value="SENSOR HISTIDINE KINASE DESK"/>
    <property type="match status" value="1"/>
</dbReference>
<feature type="transmembrane region" description="Helical" evidence="6">
    <location>
        <begin position="92"/>
        <end position="109"/>
    </location>
</feature>
<dbReference type="Gene3D" id="1.20.5.1930">
    <property type="match status" value="1"/>
</dbReference>
<evidence type="ECO:0000256" key="6">
    <source>
        <dbReference type="SAM" id="Phobius"/>
    </source>
</evidence>
<evidence type="ECO:0000256" key="5">
    <source>
        <dbReference type="SAM" id="MobiDB-lite"/>
    </source>
</evidence>
<feature type="transmembrane region" description="Helical" evidence="6">
    <location>
        <begin position="20"/>
        <end position="38"/>
    </location>
</feature>
<evidence type="ECO:0000313" key="9">
    <source>
        <dbReference type="Proteomes" id="UP000198877"/>
    </source>
</evidence>
<keyword evidence="6" id="KW-1133">Transmembrane helix</keyword>